<keyword evidence="4" id="KW-1185">Reference proteome</keyword>
<protein>
    <recommendedName>
        <fullName evidence="2">Brl1/Brr6 domain-containing protein</fullName>
    </recommendedName>
</protein>
<dbReference type="AlphaFoldDB" id="W6MHI7"/>
<dbReference type="GO" id="GO:0055088">
    <property type="term" value="P:lipid homeostasis"/>
    <property type="evidence" value="ECO:0007669"/>
    <property type="project" value="InterPro"/>
</dbReference>
<evidence type="ECO:0000256" key="1">
    <source>
        <dbReference type="SAM" id="Phobius"/>
    </source>
</evidence>
<dbReference type="InterPro" id="IPR040202">
    <property type="entry name" value="Brl1/Brr6"/>
</dbReference>
<dbReference type="GO" id="GO:0031965">
    <property type="term" value="C:nuclear membrane"/>
    <property type="evidence" value="ECO:0007669"/>
    <property type="project" value="InterPro"/>
</dbReference>
<keyword evidence="1" id="KW-0812">Transmembrane</keyword>
<dbReference type="SMART" id="SM01042">
    <property type="entry name" value="Brr6_like_C_C"/>
    <property type="match status" value="1"/>
</dbReference>
<sequence>MDFSRLSLRDIEEYDEHLLSGLSLREDDGSLRAVDMDIDDPNELEDTDTDVEMVPVTYVTHTTPSRQRFRKDDENLARRVVCKSEEVEEQEDSEDIGDANSSSIMETVSNVLAHMPRSPTAYGARLALELRRRPNKPSFSTPILSGIEHSTPPRDNAYTYETYETQQVSPVRSSQMVGTPGTPWNNAPVSFQMHHHHYYTPQQPENAYHTPAPYLPQPWQHNIIPQERTPYLLSSYLQLVVNAVVTFYSFGIIYRCIATVKSDISEKMEEHVHKLMVEGAICRRSFLENGCDPEHIVPAMEEQCAEWEKCMGRDPYASGAHSSVSAETLGMIINSLVEPIGFKSFLFLAGIMGVLFLFNVSFGFFRAKSYYGWDAGSGSHEITQVQSPVLQTPGYWNTQRYDRGAPLVSPTKDRHQ</sequence>
<dbReference type="Pfam" id="PF10104">
    <property type="entry name" value="Brr6_like_C_C"/>
    <property type="match status" value="1"/>
</dbReference>
<keyword evidence="1" id="KW-0472">Membrane</keyword>
<feature type="transmembrane region" description="Helical" evidence="1">
    <location>
        <begin position="236"/>
        <end position="257"/>
    </location>
</feature>
<dbReference type="PANTHER" id="PTHR28136:SF1">
    <property type="entry name" value="NUCLEUS EXPORT PROTEIN BRL1"/>
    <property type="match status" value="1"/>
</dbReference>
<evidence type="ECO:0000259" key="2">
    <source>
        <dbReference type="SMART" id="SM01042"/>
    </source>
</evidence>
<feature type="transmembrane region" description="Helical" evidence="1">
    <location>
        <begin position="345"/>
        <end position="365"/>
    </location>
</feature>
<reference evidence="3" key="2">
    <citation type="submission" date="2014-02" db="EMBL/GenBank/DDBJ databases">
        <title>Complete DNA sequence of /Kuraishia capsulata/ illustrates novel genomic features among budding yeasts (/Saccharomycotina/).</title>
        <authorList>
            <person name="Morales L."/>
            <person name="Noel B."/>
            <person name="Porcel B."/>
            <person name="Marcet-Houben M."/>
            <person name="Hullo M-F."/>
            <person name="Sacerdot C."/>
            <person name="Tekaia F."/>
            <person name="Leh-Louis V."/>
            <person name="Despons L."/>
            <person name="Khanna V."/>
            <person name="Aury J-M."/>
            <person name="Barbe V."/>
            <person name="Couloux A."/>
            <person name="Labadie K."/>
            <person name="Pelletier E."/>
            <person name="Souciet J-L."/>
            <person name="Boekhout T."/>
            <person name="Gabaldon T."/>
            <person name="Wincker P."/>
            <person name="Dujon B."/>
        </authorList>
    </citation>
    <scope>NUCLEOTIDE SEQUENCE</scope>
    <source>
        <strain evidence="3">CBS 1993</strain>
    </source>
</reference>
<accession>W6MHI7</accession>
<name>W6MHI7_9ASCO</name>
<organism evidence="3 4">
    <name type="scientific">Kuraishia capsulata CBS 1993</name>
    <dbReference type="NCBI Taxonomy" id="1382522"/>
    <lineage>
        <taxon>Eukaryota</taxon>
        <taxon>Fungi</taxon>
        <taxon>Dikarya</taxon>
        <taxon>Ascomycota</taxon>
        <taxon>Saccharomycotina</taxon>
        <taxon>Pichiomycetes</taxon>
        <taxon>Pichiales</taxon>
        <taxon>Pichiaceae</taxon>
        <taxon>Kuraishia</taxon>
    </lineage>
</organism>
<proteinExistence type="predicted"/>
<dbReference type="EMBL" id="HG793126">
    <property type="protein sequence ID" value="CDK25456.1"/>
    <property type="molecule type" value="Genomic_DNA"/>
</dbReference>
<dbReference type="PANTHER" id="PTHR28136">
    <property type="entry name" value="NUCLEUS EXPORT PROTEIN BRR6"/>
    <property type="match status" value="1"/>
</dbReference>
<gene>
    <name evidence="3" type="ORF">KUCA_T00001426001</name>
</gene>
<dbReference type="Proteomes" id="UP000019384">
    <property type="component" value="Unassembled WGS sequence"/>
</dbReference>
<dbReference type="RefSeq" id="XP_022457468.1">
    <property type="nucleotide sequence ID" value="XM_022603603.1"/>
</dbReference>
<dbReference type="HOGENOM" id="CLU_031411_0_0_1"/>
<evidence type="ECO:0000313" key="3">
    <source>
        <dbReference type="EMBL" id="CDK25456.1"/>
    </source>
</evidence>
<keyword evidence="1" id="KW-1133">Transmembrane helix</keyword>
<dbReference type="InterPro" id="IPR018767">
    <property type="entry name" value="Brl1/Brr6_dom"/>
</dbReference>
<feature type="domain" description="Brl1/Brr6" evidence="2">
    <location>
        <begin position="233"/>
        <end position="366"/>
    </location>
</feature>
<reference evidence="3" key="1">
    <citation type="submission" date="2013-12" db="EMBL/GenBank/DDBJ databases">
        <authorList>
            <person name="Genoscope - CEA"/>
        </authorList>
    </citation>
    <scope>NUCLEOTIDE SEQUENCE</scope>
    <source>
        <strain evidence="3">CBS 1993</strain>
    </source>
</reference>
<evidence type="ECO:0000313" key="4">
    <source>
        <dbReference type="Proteomes" id="UP000019384"/>
    </source>
</evidence>
<dbReference type="GeneID" id="34518856"/>
<dbReference type="OrthoDB" id="5961at2759"/>
<dbReference type="GO" id="GO:0006998">
    <property type="term" value="P:nuclear envelope organization"/>
    <property type="evidence" value="ECO:0007669"/>
    <property type="project" value="InterPro"/>
</dbReference>